<dbReference type="PANTHER" id="PTHR11003">
    <property type="entry name" value="POTASSIUM CHANNEL, SUBFAMILY K"/>
    <property type="match status" value="1"/>
</dbReference>
<evidence type="ECO:0000256" key="10">
    <source>
        <dbReference type="SAM" id="Phobius"/>
    </source>
</evidence>
<comment type="similarity">
    <text evidence="8">Belongs to the two pore domain potassium channel (TC 1.A.1.8) family.</text>
</comment>
<feature type="transmembrane region" description="Helical" evidence="10">
    <location>
        <begin position="139"/>
        <end position="158"/>
    </location>
</feature>
<dbReference type="SUPFAM" id="SSF81324">
    <property type="entry name" value="Voltage-gated potassium channels"/>
    <property type="match status" value="2"/>
</dbReference>
<feature type="transmembrane region" description="Helical" evidence="10">
    <location>
        <begin position="246"/>
        <end position="267"/>
    </location>
</feature>
<evidence type="ECO:0000256" key="2">
    <source>
        <dbReference type="ARBA" id="ARBA00022448"/>
    </source>
</evidence>
<evidence type="ECO:0000256" key="3">
    <source>
        <dbReference type="ARBA" id="ARBA00022692"/>
    </source>
</evidence>
<evidence type="ECO:0000256" key="1">
    <source>
        <dbReference type="ARBA" id="ARBA00004141"/>
    </source>
</evidence>
<feature type="transmembrane region" description="Helical" evidence="10">
    <location>
        <begin position="279"/>
        <end position="298"/>
    </location>
</feature>
<feature type="transmembrane region" description="Helical" evidence="10">
    <location>
        <begin position="164"/>
        <end position="188"/>
    </location>
</feature>
<accession>L7ME39</accession>
<dbReference type="AlphaFoldDB" id="L7ME39"/>
<evidence type="ECO:0000256" key="8">
    <source>
        <dbReference type="RuleBase" id="RU003857"/>
    </source>
</evidence>
<dbReference type="Gene3D" id="1.10.287.70">
    <property type="match status" value="1"/>
</dbReference>
<evidence type="ECO:0000259" key="11">
    <source>
        <dbReference type="Pfam" id="PF07885"/>
    </source>
</evidence>
<dbReference type="InterPro" id="IPR013099">
    <property type="entry name" value="K_chnl_dom"/>
</dbReference>
<dbReference type="PRINTS" id="PR01333">
    <property type="entry name" value="2POREKCHANEL"/>
</dbReference>
<keyword evidence="3 8" id="KW-0812">Transmembrane</keyword>
<keyword evidence="5 8" id="KW-0406">Ion transport</keyword>
<reference evidence="12" key="2">
    <citation type="journal article" date="2015" name="J. Proteomics">
        <title>Sexual differences in the sialomes of the zebra tick, Rhipicephalus pulchellus.</title>
        <authorList>
            <person name="Tan A.W."/>
            <person name="Francischetti I.M."/>
            <person name="Slovak M."/>
            <person name="Kini R.M."/>
            <person name="Ribeiro J.M."/>
        </authorList>
    </citation>
    <scope>NUCLEOTIDE SEQUENCE</scope>
    <source>
        <tissue evidence="12">Salivary gland</tissue>
    </source>
</reference>
<proteinExistence type="evidence at transcript level"/>
<dbReference type="InterPro" id="IPR003280">
    <property type="entry name" value="2pore_dom_K_chnl"/>
</dbReference>
<evidence type="ECO:0000256" key="6">
    <source>
        <dbReference type="ARBA" id="ARBA00023136"/>
    </source>
</evidence>
<protein>
    <submittedName>
        <fullName evidence="12">Putative potassium channel</fullName>
    </submittedName>
</protein>
<keyword evidence="2 8" id="KW-0813">Transport</keyword>
<sequence>FQLRRLRPSRNSGALRRRRTYLHTLLGGFVGSVALPEAIMIPRTAVTMSKREVLALLVVFIVYVVIGGAVFMAVEGPREEEMRSEIAQLRLEFHERLASLNLSELNSSDIKAIVARLADARSKNLMDEHGQDTHTNWNFYNSFFFAITVVTTIGYGHLAPSTAWGRVFCVLYAVVGVPMTGILLAGIGDHFARGMVRGLKRARGHRAPRLALAANLCTFLLPWLLVFLLLPAAVFMFTEDWSYLEGLYYCFITLATIGFGDYVAGNFDGDYIWIYKTGVVLWIIFGLGYLAMILNYISRAMRCKQIRRVEDRLSASFHSTQHKFGQRLDEIHRLLQEFASKQKSHRKSIWRGKSGDKRLTDSGGGGADDDVSADSLCGGSDKNHNTREDQIQRLLTLVETLKEESTQNLCRTRQLIETHNLRLQLEAPYHLREELLPPRAEGGLPRGEAAPSRRHSLPVLHTDAGLLGTGSGGATAGGFLAVPKDFLHVKNSGGHKNRSHLEFPTNFFAPRASIPLCNGRLSHRDSYDADVYDVEIAVTKPMVTFDLDSLDSTTI</sequence>
<feature type="domain" description="Potassium channel" evidence="11">
    <location>
        <begin position="224"/>
        <end position="301"/>
    </location>
</feature>
<reference evidence="12" key="1">
    <citation type="submission" date="2012-11" db="EMBL/GenBank/DDBJ databases">
        <authorList>
            <person name="Lucero-Rivera Y.E."/>
            <person name="Tovar-Ramirez D."/>
        </authorList>
    </citation>
    <scope>NUCLEOTIDE SEQUENCE</scope>
    <source>
        <tissue evidence="12">Salivary gland</tissue>
    </source>
</reference>
<feature type="transmembrane region" description="Helical" evidence="10">
    <location>
        <begin position="21"/>
        <end position="41"/>
    </location>
</feature>
<comment type="subcellular location">
    <subcellularLocation>
        <location evidence="1">Membrane</location>
        <topology evidence="1">Multi-pass membrane protein</topology>
    </subcellularLocation>
</comment>
<dbReference type="Pfam" id="PF07885">
    <property type="entry name" value="Ion_trans_2"/>
    <property type="match status" value="2"/>
</dbReference>
<keyword evidence="4 10" id="KW-1133">Transmembrane helix</keyword>
<feature type="domain" description="Potassium channel" evidence="11">
    <location>
        <begin position="135"/>
        <end position="190"/>
    </location>
</feature>
<evidence type="ECO:0000256" key="4">
    <source>
        <dbReference type="ARBA" id="ARBA00022989"/>
    </source>
</evidence>
<dbReference type="EMBL" id="GACK01002967">
    <property type="protein sequence ID" value="JAA62067.1"/>
    <property type="molecule type" value="mRNA"/>
</dbReference>
<name>L7ME39_RHIPC</name>
<dbReference type="GO" id="GO:0015271">
    <property type="term" value="F:outward rectifier potassium channel activity"/>
    <property type="evidence" value="ECO:0007669"/>
    <property type="project" value="TreeGrafter"/>
</dbReference>
<dbReference type="GO" id="GO:0022841">
    <property type="term" value="F:potassium ion leak channel activity"/>
    <property type="evidence" value="ECO:0007669"/>
    <property type="project" value="TreeGrafter"/>
</dbReference>
<keyword evidence="6 10" id="KW-0472">Membrane</keyword>
<evidence type="ECO:0000313" key="12">
    <source>
        <dbReference type="EMBL" id="JAA62067.1"/>
    </source>
</evidence>
<feature type="transmembrane region" description="Helical" evidence="10">
    <location>
        <begin position="209"/>
        <end position="234"/>
    </location>
</feature>
<feature type="transmembrane region" description="Helical" evidence="10">
    <location>
        <begin position="53"/>
        <end position="74"/>
    </location>
</feature>
<keyword evidence="7 8" id="KW-0407">Ion channel</keyword>
<organism evidence="12">
    <name type="scientific">Rhipicephalus pulchellus</name>
    <name type="common">Yellow backed tick</name>
    <name type="synonym">Dermacentor pulchellus</name>
    <dbReference type="NCBI Taxonomy" id="72859"/>
    <lineage>
        <taxon>Eukaryota</taxon>
        <taxon>Metazoa</taxon>
        <taxon>Ecdysozoa</taxon>
        <taxon>Arthropoda</taxon>
        <taxon>Chelicerata</taxon>
        <taxon>Arachnida</taxon>
        <taxon>Acari</taxon>
        <taxon>Parasitiformes</taxon>
        <taxon>Ixodida</taxon>
        <taxon>Ixodoidea</taxon>
        <taxon>Ixodidae</taxon>
        <taxon>Rhipicephalinae</taxon>
        <taxon>Rhipicephalus</taxon>
        <taxon>Rhipicephalus</taxon>
    </lineage>
</organism>
<dbReference type="GO" id="GO:0030322">
    <property type="term" value="P:stabilization of membrane potential"/>
    <property type="evidence" value="ECO:0007669"/>
    <property type="project" value="TreeGrafter"/>
</dbReference>
<dbReference type="PANTHER" id="PTHR11003:SF338">
    <property type="entry name" value="PROTEIN CBG03693"/>
    <property type="match status" value="1"/>
</dbReference>
<feature type="region of interest" description="Disordered" evidence="9">
    <location>
        <begin position="346"/>
        <end position="385"/>
    </location>
</feature>
<evidence type="ECO:0000256" key="9">
    <source>
        <dbReference type="SAM" id="MobiDB-lite"/>
    </source>
</evidence>
<evidence type="ECO:0000256" key="5">
    <source>
        <dbReference type="ARBA" id="ARBA00023065"/>
    </source>
</evidence>
<dbReference type="GO" id="GO:0005886">
    <property type="term" value="C:plasma membrane"/>
    <property type="evidence" value="ECO:0007669"/>
    <property type="project" value="TreeGrafter"/>
</dbReference>
<evidence type="ECO:0000256" key="7">
    <source>
        <dbReference type="ARBA" id="ARBA00023303"/>
    </source>
</evidence>
<feature type="non-terminal residue" evidence="12">
    <location>
        <position position="1"/>
    </location>
</feature>